<dbReference type="AlphaFoldDB" id="A0A1D6NRW0"/>
<protein>
    <submittedName>
        <fullName evidence="2">Uncharacterized protein</fullName>
    </submittedName>
</protein>
<dbReference type="ExpressionAtlas" id="A0A1D6NRW0">
    <property type="expression patterns" value="baseline"/>
</dbReference>
<evidence type="ECO:0000256" key="1">
    <source>
        <dbReference type="SAM" id="MobiDB-lite"/>
    </source>
</evidence>
<name>A0A1D6NRW0_MAIZE</name>
<organism evidence="2">
    <name type="scientific">Zea mays</name>
    <name type="common">Maize</name>
    <dbReference type="NCBI Taxonomy" id="4577"/>
    <lineage>
        <taxon>Eukaryota</taxon>
        <taxon>Viridiplantae</taxon>
        <taxon>Streptophyta</taxon>
        <taxon>Embryophyta</taxon>
        <taxon>Tracheophyta</taxon>
        <taxon>Spermatophyta</taxon>
        <taxon>Magnoliopsida</taxon>
        <taxon>Liliopsida</taxon>
        <taxon>Poales</taxon>
        <taxon>Poaceae</taxon>
        <taxon>PACMAD clade</taxon>
        <taxon>Panicoideae</taxon>
        <taxon>Andropogonodae</taxon>
        <taxon>Andropogoneae</taxon>
        <taxon>Tripsacinae</taxon>
        <taxon>Zea</taxon>
    </lineage>
</organism>
<feature type="region of interest" description="Disordered" evidence="1">
    <location>
        <begin position="232"/>
        <end position="286"/>
    </location>
</feature>
<reference evidence="2" key="1">
    <citation type="submission" date="2015-12" db="EMBL/GenBank/DDBJ databases">
        <title>Update maize B73 reference genome by single molecule sequencing technologies.</title>
        <authorList>
            <consortium name="Maize Genome Sequencing Project"/>
            <person name="Ware D."/>
        </authorList>
    </citation>
    <scope>NUCLEOTIDE SEQUENCE</scope>
    <source>
        <tissue evidence="2">Seedling</tissue>
    </source>
</reference>
<evidence type="ECO:0000313" key="2">
    <source>
        <dbReference type="EMBL" id="AQL01017.1"/>
    </source>
</evidence>
<feature type="compositionally biased region" description="Basic and acidic residues" evidence="1">
    <location>
        <begin position="249"/>
        <end position="259"/>
    </location>
</feature>
<dbReference type="EMBL" id="CM000785">
    <property type="protein sequence ID" value="AQL01017.1"/>
    <property type="molecule type" value="Genomic_DNA"/>
</dbReference>
<sequence length="286" mass="32617">MNMSLCEQISRSKALASSRPLNIARQAVASKFLLLVSFGLKLTEEKMTASLKYLFFLKDGLDGVHDEAFSHMVWYSDNCWLLSTHFIRVHLKEIENCLLVKEAYRLFPNSFPLMSGSTNVAPRYLATTTTSVICRYELGNGVPIVSLFYQNNVMLELLFAYAKKDDPLGLQHLALCHARYRPNDNAVEYGDDRNYLCRNRFNKYFDDAWVEQTWWANNCDCVVVQHEHPPRDVDYDDEDLAAPVTPCQSKDDEHQRDQASDDQGTTAGLPLFLASTHPPPPLTARE</sequence>
<accession>A0A1D6NRW0</accession>
<gene>
    <name evidence="2" type="ORF">ZEAMMB73_Zm00001d044853</name>
</gene>
<dbReference type="InParanoid" id="A0A1D6NRW0"/>
<proteinExistence type="predicted"/>
<feature type="compositionally biased region" description="Pro residues" evidence="1">
    <location>
        <begin position="277"/>
        <end position="286"/>
    </location>
</feature>